<comment type="caution">
    <text evidence="1">The sequence shown here is derived from an EMBL/GenBank/DDBJ whole genome shotgun (WGS) entry which is preliminary data.</text>
</comment>
<protein>
    <recommendedName>
        <fullName evidence="3">HCP-like protein</fullName>
    </recommendedName>
</protein>
<accession>A0A8H7SZF1</accession>
<dbReference type="GO" id="GO:0032153">
    <property type="term" value="C:cell division site"/>
    <property type="evidence" value="ECO:0007669"/>
    <property type="project" value="TreeGrafter"/>
</dbReference>
<dbReference type="PANTHER" id="PTHR43628:SF1">
    <property type="entry name" value="CHITIN SYNTHASE REGULATORY FACTOR 2-RELATED"/>
    <property type="match status" value="1"/>
</dbReference>
<dbReference type="Pfam" id="PF08238">
    <property type="entry name" value="Sel1"/>
    <property type="match status" value="3"/>
</dbReference>
<reference evidence="1" key="1">
    <citation type="submission" date="2021-01" db="EMBL/GenBank/DDBJ databases">
        <title>Metabolic potential, ecology and presence of endohyphal bacteria is reflected in genomic diversity of Mucoromycotina.</title>
        <authorList>
            <person name="Muszewska A."/>
            <person name="Okrasinska A."/>
            <person name="Steczkiewicz K."/>
            <person name="Drgas O."/>
            <person name="Orlowska M."/>
            <person name="Perlinska-Lenart U."/>
            <person name="Aleksandrzak-Piekarczyk T."/>
            <person name="Szatraj K."/>
            <person name="Zielenkiewicz U."/>
            <person name="Pilsyk S."/>
            <person name="Malc E."/>
            <person name="Mieczkowski P."/>
            <person name="Kruszewska J.S."/>
            <person name="Biernat P."/>
            <person name="Pawlowska J."/>
        </authorList>
    </citation>
    <scope>NUCLEOTIDE SEQUENCE</scope>
    <source>
        <strain evidence="1">WA0000018081</strain>
    </source>
</reference>
<dbReference type="SMART" id="SM00671">
    <property type="entry name" value="SEL1"/>
    <property type="match status" value="3"/>
</dbReference>
<dbReference type="AlphaFoldDB" id="A0A8H7SZF1"/>
<dbReference type="Gene3D" id="1.25.40.10">
    <property type="entry name" value="Tetratricopeptide repeat domain"/>
    <property type="match status" value="1"/>
</dbReference>
<dbReference type="GO" id="GO:0010972">
    <property type="term" value="P:negative regulation of G2/M transition of mitotic cell cycle"/>
    <property type="evidence" value="ECO:0007669"/>
    <property type="project" value="TreeGrafter"/>
</dbReference>
<sequence>MIDPDEQCKKKLSKSSSFLQLQSFTSTPLKRSRSMFGQLVDKNVVSVTEQDTAILDYYAASENIIHTAAVSISSVYSTINTQGNNLLVGIEFFEKGELDLAYGYWKLAAETDSLLGIFFYGLSLRHGWGCRKSPALAVRFLQKAAEYPILDLQSGINHFISADKIEPLVSSIYELGNFFWHGWEVPKSVTTATFFFKVASSMGNTDAMNDLGFCYKHGHGVEKDDVKAAQLYRVAETEGNGLVDNNWIWQEQYNNIEINT</sequence>
<dbReference type="Proteomes" id="UP000613177">
    <property type="component" value="Unassembled WGS sequence"/>
</dbReference>
<evidence type="ECO:0008006" key="3">
    <source>
        <dbReference type="Google" id="ProtNLM"/>
    </source>
</evidence>
<evidence type="ECO:0000313" key="2">
    <source>
        <dbReference type="Proteomes" id="UP000613177"/>
    </source>
</evidence>
<keyword evidence="2" id="KW-1185">Reference proteome</keyword>
<dbReference type="InterPro" id="IPR011990">
    <property type="entry name" value="TPR-like_helical_dom_sf"/>
</dbReference>
<evidence type="ECO:0000313" key="1">
    <source>
        <dbReference type="EMBL" id="KAG2237992.1"/>
    </source>
</evidence>
<dbReference type="PANTHER" id="PTHR43628">
    <property type="entry name" value="ACTIVATOR OF C KINASE PROTEIN 1-RELATED"/>
    <property type="match status" value="1"/>
</dbReference>
<proteinExistence type="predicted"/>
<dbReference type="InterPro" id="IPR006597">
    <property type="entry name" value="Sel1-like"/>
</dbReference>
<dbReference type="SUPFAM" id="SSF81901">
    <property type="entry name" value="HCP-like"/>
    <property type="match status" value="1"/>
</dbReference>
<organism evidence="1 2">
    <name type="scientific">Thamnidium elegans</name>
    <dbReference type="NCBI Taxonomy" id="101142"/>
    <lineage>
        <taxon>Eukaryota</taxon>
        <taxon>Fungi</taxon>
        <taxon>Fungi incertae sedis</taxon>
        <taxon>Mucoromycota</taxon>
        <taxon>Mucoromycotina</taxon>
        <taxon>Mucoromycetes</taxon>
        <taxon>Mucorales</taxon>
        <taxon>Mucorineae</taxon>
        <taxon>Mucoraceae</taxon>
        <taxon>Thamnidium</taxon>
    </lineage>
</organism>
<dbReference type="EMBL" id="JAEPRE010000001">
    <property type="protein sequence ID" value="KAG2237992.1"/>
    <property type="molecule type" value="Genomic_DNA"/>
</dbReference>
<gene>
    <name evidence="1" type="ORF">INT48_002554</name>
</gene>
<name>A0A8H7SZF1_9FUNG</name>
<dbReference type="InterPro" id="IPR052945">
    <property type="entry name" value="Mitotic_Regulator"/>
</dbReference>